<keyword evidence="3" id="KW-1185">Reference proteome</keyword>
<proteinExistence type="predicted"/>
<evidence type="ECO:0000313" key="3">
    <source>
        <dbReference type="Proteomes" id="UP000019277"/>
    </source>
</evidence>
<protein>
    <recommendedName>
        <fullName evidence="4">YbaB/EbfC DNA-binding family protein</fullName>
    </recommendedName>
</protein>
<organism evidence="2 3">
    <name type="scientific">Actinokineospora spheciospongiae</name>
    <dbReference type="NCBI Taxonomy" id="909613"/>
    <lineage>
        <taxon>Bacteria</taxon>
        <taxon>Bacillati</taxon>
        <taxon>Actinomycetota</taxon>
        <taxon>Actinomycetes</taxon>
        <taxon>Pseudonocardiales</taxon>
        <taxon>Pseudonocardiaceae</taxon>
        <taxon>Actinokineospora</taxon>
    </lineage>
</organism>
<sequence length="133" mass="13824">MEMDINRELDSVAHRVEQTRAAAERRGIGPVTGQASSGDGGVQVTVRPGGLLAEVVLTPGALRVGAEALAAQITALAGLATRRAGATMHATLSPVLGPGGEQQLASLGYQPIDDDEDEAYDSPLGAREQRRLR</sequence>
<feature type="region of interest" description="Disordered" evidence="1">
    <location>
        <begin position="20"/>
        <end position="41"/>
    </location>
</feature>
<dbReference type="Gene3D" id="3.30.1310.10">
    <property type="entry name" value="Nucleoid-associated protein YbaB-like domain"/>
    <property type="match status" value="1"/>
</dbReference>
<dbReference type="STRING" id="909613.UO65_3999"/>
<feature type="region of interest" description="Disordered" evidence="1">
    <location>
        <begin position="93"/>
        <end position="133"/>
    </location>
</feature>
<gene>
    <name evidence="2" type="ORF">UO65_3999</name>
</gene>
<dbReference type="Proteomes" id="UP000019277">
    <property type="component" value="Unassembled WGS sequence"/>
</dbReference>
<dbReference type="eggNOG" id="ENOG5031YN7">
    <property type="taxonomic scope" value="Bacteria"/>
</dbReference>
<evidence type="ECO:0000313" key="2">
    <source>
        <dbReference type="EMBL" id="EWC60716.1"/>
    </source>
</evidence>
<comment type="caution">
    <text evidence="2">The sequence shown here is derived from an EMBL/GenBank/DDBJ whole genome shotgun (WGS) entry which is preliminary data.</text>
</comment>
<name>W7IW81_9PSEU</name>
<accession>W7IW81</accession>
<dbReference type="InterPro" id="IPR036894">
    <property type="entry name" value="YbaB-like_sf"/>
</dbReference>
<dbReference type="OrthoDB" id="3687926at2"/>
<dbReference type="AlphaFoldDB" id="W7IW81"/>
<accession>A0A8E3BI39</accession>
<reference evidence="2 3" key="1">
    <citation type="journal article" date="2014" name="Genome Announc.">
        <title>Draft Genome Sequence of the Antitrypanosomally Active Sponge-Associated Bacterium Actinokineospora sp. Strain EG49.</title>
        <authorList>
            <person name="Harjes J."/>
            <person name="Ryu T."/>
            <person name="Abdelmohsen U.R."/>
            <person name="Moitinho-Silva L."/>
            <person name="Horn H."/>
            <person name="Ravasi T."/>
            <person name="Hentschel U."/>
        </authorList>
    </citation>
    <scope>NUCLEOTIDE SEQUENCE [LARGE SCALE GENOMIC DNA]</scope>
    <source>
        <strain evidence="2 3">EG49</strain>
    </source>
</reference>
<evidence type="ECO:0008006" key="4">
    <source>
        <dbReference type="Google" id="ProtNLM"/>
    </source>
</evidence>
<dbReference type="EMBL" id="AYXG01000147">
    <property type="protein sequence ID" value="EWC60716.1"/>
    <property type="molecule type" value="Genomic_DNA"/>
</dbReference>
<evidence type="ECO:0000256" key="1">
    <source>
        <dbReference type="SAM" id="MobiDB-lite"/>
    </source>
</evidence>